<keyword evidence="2" id="KW-1185">Reference proteome</keyword>
<accession>A0ABZ2FGZ0</accession>
<name>A0ABZ2FGZ0_9MICO</name>
<dbReference type="InterPro" id="IPR007061">
    <property type="entry name" value="MST-like"/>
</dbReference>
<protein>
    <submittedName>
        <fullName evidence="1">DinB family protein</fullName>
    </submittedName>
</protein>
<evidence type="ECO:0000313" key="2">
    <source>
        <dbReference type="Proteomes" id="UP001381003"/>
    </source>
</evidence>
<evidence type="ECO:0000313" key="1">
    <source>
        <dbReference type="EMBL" id="WWF06476.1"/>
    </source>
</evidence>
<proteinExistence type="predicted"/>
<organism evidence="1 2">
    <name type="scientific">Janibacter terrae</name>
    <dbReference type="NCBI Taxonomy" id="103817"/>
    <lineage>
        <taxon>Bacteria</taxon>
        <taxon>Bacillati</taxon>
        <taxon>Actinomycetota</taxon>
        <taxon>Actinomycetes</taxon>
        <taxon>Micrococcales</taxon>
        <taxon>Intrasporangiaceae</taxon>
        <taxon>Janibacter</taxon>
    </lineage>
</organism>
<dbReference type="RefSeq" id="WP_338539044.1">
    <property type="nucleotide sequence ID" value="NZ_CP104874.1"/>
</dbReference>
<sequence length="196" mass="21475">MYAPAVHDEVTGYAEYVDQQLEAIRASAHGLTEEQARLTPTRSALSIGGLVKHTSHVIAPPEEKGPRVEDDGEVTEAAYAAFMAGFALREDETLAATIEVFDRRRVAVVEWIRASDPAQEITVPPAPWYGLMSPSRTTLRYSFVHFVEELARHAGHADIIREQIDGATTLELTLADTGRPATPFAQPWTPTEPATP</sequence>
<dbReference type="Pfam" id="PF04978">
    <property type="entry name" value="MST"/>
    <property type="match status" value="1"/>
</dbReference>
<dbReference type="InterPro" id="IPR034660">
    <property type="entry name" value="DinB/YfiT-like"/>
</dbReference>
<reference evidence="1 2" key="1">
    <citation type="submission" date="2022-09" db="EMBL/GenBank/DDBJ databases">
        <title>Complete genome sequence of Janibacter terrae strain COS04-44, PCL-degrading bacteria isolated from oil spilled coast.</title>
        <authorList>
            <person name="Park H."/>
            <person name="Kim J.Y."/>
            <person name="An S.H."/>
            <person name="Lee C.M."/>
            <person name="Weon H.-Y."/>
        </authorList>
    </citation>
    <scope>NUCLEOTIDE SEQUENCE [LARGE SCALE GENOMIC DNA]</scope>
    <source>
        <strain evidence="1 2">COS04-44</strain>
    </source>
</reference>
<gene>
    <name evidence="1" type="ORF">N5P18_06280</name>
</gene>
<dbReference type="Proteomes" id="UP001381003">
    <property type="component" value="Chromosome"/>
</dbReference>
<dbReference type="SUPFAM" id="SSF109854">
    <property type="entry name" value="DinB/YfiT-like putative metalloenzymes"/>
    <property type="match status" value="1"/>
</dbReference>
<dbReference type="EMBL" id="CP104874">
    <property type="protein sequence ID" value="WWF06476.1"/>
    <property type="molecule type" value="Genomic_DNA"/>
</dbReference>
<dbReference type="Gene3D" id="1.20.120.450">
    <property type="entry name" value="dinb family like domain"/>
    <property type="match status" value="1"/>
</dbReference>